<dbReference type="GO" id="GO:0006352">
    <property type="term" value="P:DNA-templated transcription initiation"/>
    <property type="evidence" value="ECO:0007669"/>
    <property type="project" value="InterPro"/>
</dbReference>
<dbReference type="EMBL" id="JACBZM010000001">
    <property type="protein sequence ID" value="NYI42925.1"/>
    <property type="molecule type" value="Genomic_DNA"/>
</dbReference>
<dbReference type="SUPFAM" id="SSF88946">
    <property type="entry name" value="Sigma2 domain of RNA polymerase sigma factors"/>
    <property type="match status" value="1"/>
</dbReference>
<accession>A0A7Y9ZFB3</accession>
<dbReference type="RefSeq" id="WP_179647279.1">
    <property type="nucleotide sequence ID" value="NZ_JACBZM010000001.1"/>
</dbReference>
<dbReference type="Proteomes" id="UP000562045">
    <property type="component" value="Unassembled WGS sequence"/>
</dbReference>
<dbReference type="GO" id="GO:0003700">
    <property type="term" value="F:DNA-binding transcription factor activity"/>
    <property type="evidence" value="ECO:0007669"/>
    <property type="project" value="InterPro"/>
</dbReference>
<dbReference type="InterPro" id="IPR013325">
    <property type="entry name" value="RNA_pol_sigma_r2"/>
</dbReference>
<sequence>MDTADDLADLLLRSARGDREAFRRFYDATSSRAFHLELVRARTRGLAHPHAAAERATTDRFLRAWHAAPEHAASGLAPLAWLLSLPTSPAAESAHACAVEAIA</sequence>
<proteinExistence type="predicted"/>
<gene>
    <name evidence="1" type="ORF">BJ993_000005</name>
</gene>
<comment type="caution">
    <text evidence="1">The sequence shown here is derived from an EMBL/GenBank/DDBJ whole genome shotgun (WGS) entry which is preliminary data.</text>
</comment>
<protein>
    <submittedName>
        <fullName evidence="1">RNA polymerase sigma-70 factor (ECF subfamily)</fullName>
    </submittedName>
</protein>
<evidence type="ECO:0000313" key="1">
    <source>
        <dbReference type="EMBL" id="NYI42925.1"/>
    </source>
</evidence>
<dbReference type="Gene3D" id="1.10.1740.10">
    <property type="match status" value="1"/>
</dbReference>
<name>A0A7Y9ZFB3_9ACTN</name>
<organism evidence="1 2">
    <name type="scientific">Nocardioides aromaticivorans</name>
    <dbReference type="NCBI Taxonomy" id="200618"/>
    <lineage>
        <taxon>Bacteria</taxon>
        <taxon>Bacillati</taxon>
        <taxon>Actinomycetota</taxon>
        <taxon>Actinomycetes</taxon>
        <taxon>Propionibacteriales</taxon>
        <taxon>Nocardioidaceae</taxon>
        <taxon>Nocardioides</taxon>
    </lineage>
</organism>
<dbReference type="AlphaFoldDB" id="A0A7Y9ZFB3"/>
<reference evidence="1 2" key="1">
    <citation type="submission" date="2020-07" db="EMBL/GenBank/DDBJ databases">
        <title>Sequencing the genomes of 1000 actinobacteria strains.</title>
        <authorList>
            <person name="Klenk H.-P."/>
        </authorList>
    </citation>
    <scope>NUCLEOTIDE SEQUENCE [LARGE SCALE GENOMIC DNA]</scope>
    <source>
        <strain evidence="1 2">DSM 15131</strain>
    </source>
</reference>
<evidence type="ECO:0000313" key="2">
    <source>
        <dbReference type="Proteomes" id="UP000562045"/>
    </source>
</evidence>